<dbReference type="Proteomes" id="UP000469949">
    <property type="component" value="Unassembled WGS sequence"/>
</dbReference>
<accession>A0A833J4H9</accession>
<evidence type="ECO:0000313" key="1">
    <source>
        <dbReference type="EMBL" id="KAB7783969.1"/>
    </source>
</evidence>
<evidence type="ECO:0000313" key="2">
    <source>
        <dbReference type="Proteomes" id="UP000469949"/>
    </source>
</evidence>
<protein>
    <submittedName>
        <fullName evidence="1">Uncharacterized protein</fullName>
    </submittedName>
</protein>
<dbReference type="EMBL" id="WEKV01000014">
    <property type="protein sequence ID" value="KAB7783969.1"/>
    <property type="molecule type" value="Genomic_DNA"/>
</dbReference>
<proteinExistence type="predicted"/>
<reference evidence="1 2" key="1">
    <citation type="submission" date="2019-10" db="EMBL/GenBank/DDBJ databases">
        <title>Draft Genome Sequence of the Caffeine Degrading Methylotroph Methylorubrum populi PINKEL.</title>
        <authorList>
            <person name="Dawson S.C."/>
            <person name="Zhang X."/>
            <person name="Wright M.E."/>
            <person name="Sharma G."/>
            <person name="Langner J.T."/>
            <person name="Ditty J.L."/>
            <person name="Subuyuj G.A."/>
        </authorList>
    </citation>
    <scope>NUCLEOTIDE SEQUENCE [LARGE SCALE GENOMIC DNA]</scope>
    <source>
        <strain evidence="1 2">Pinkel</strain>
    </source>
</reference>
<name>A0A833J4H9_9HYPH</name>
<gene>
    <name evidence="1" type="ORF">F8B43_3892</name>
</gene>
<comment type="caution">
    <text evidence="1">The sequence shown here is derived from an EMBL/GenBank/DDBJ whole genome shotgun (WGS) entry which is preliminary data.</text>
</comment>
<sequence length="40" mass="4440">MPEHQRIDTIINFADAQAIMCSTTLLNRAQLRAGRLIAGE</sequence>
<organism evidence="1 2">
    <name type="scientific">Methylorubrum populi</name>
    <dbReference type="NCBI Taxonomy" id="223967"/>
    <lineage>
        <taxon>Bacteria</taxon>
        <taxon>Pseudomonadati</taxon>
        <taxon>Pseudomonadota</taxon>
        <taxon>Alphaproteobacteria</taxon>
        <taxon>Hyphomicrobiales</taxon>
        <taxon>Methylobacteriaceae</taxon>
        <taxon>Methylorubrum</taxon>
    </lineage>
</organism>
<dbReference type="AlphaFoldDB" id="A0A833J4H9"/>